<evidence type="ECO:0000313" key="2">
    <source>
        <dbReference type="Proteomes" id="UP000027265"/>
    </source>
</evidence>
<keyword evidence="2" id="KW-1185">Reference proteome</keyword>
<dbReference type="EMBL" id="KL197711">
    <property type="protein sequence ID" value="KDQ62653.1"/>
    <property type="molecule type" value="Genomic_DNA"/>
</dbReference>
<dbReference type="OrthoDB" id="3004525at2759"/>
<dbReference type="Proteomes" id="UP000027265">
    <property type="component" value="Unassembled WGS sequence"/>
</dbReference>
<evidence type="ECO:0000313" key="1">
    <source>
        <dbReference type="EMBL" id="KDQ62653.1"/>
    </source>
</evidence>
<protein>
    <recommendedName>
        <fullName evidence="3">CxC2-like cysteine cluster KDZ transposase-associated domain-containing protein</fullName>
    </recommendedName>
</protein>
<evidence type="ECO:0008006" key="3">
    <source>
        <dbReference type="Google" id="ProtNLM"/>
    </source>
</evidence>
<reference evidence="2" key="1">
    <citation type="journal article" date="2014" name="Proc. Natl. Acad. Sci. U.S.A.">
        <title>Extensive sampling of basidiomycete genomes demonstrates inadequacy of the white-rot/brown-rot paradigm for wood decay fungi.</title>
        <authorList>
            <person name="Riley R."/>
            <person name="Salamov A.A."/>
            <person name="Brown D.W."/>
            <person name="Nagy L.G."/>
            <person name="Floudas D."/>
            <person name="Held B.W."/>
            <person name="Levasseur A."/>
            <person name="Lombard V."/>
            <person name="Morin E."/>
            <person name="Otillar R."/>
            <person name="Lindquist E.A."/>
            <person name="Sun H."/>
            <person name="LaButti K.M."/>
            <person name="Schmutz J."/>
            <person name="Jabbour D."/>
            <person name="Luo H."/>
            <person name="Baker S.E."/>
            <person name="Pisabarro A.G."/>
            <person name="Walton J.D."/>
            <person name="Blanchette R.A."/>
            <person name="Henrissat B."/>
            <person name="Martin F."/>
            <person name="Cullen D."/>
            <person name="Hibbett D.S."/>
            <person name="Grigoriev I.V."/>
        </authorList>
    </citation>
    <scope>NUCLEOTIDE SEQUENCE [LARGE SCALE GENOMIC DNA]</scope>
    <source>
        <strain evidence="2">MUCL 33604</strain>
    </source>
</reference>
<dbReference type="HOGENOM" id="CLU_161759_1_1_1"/>
<proteinExistence type="predicted"/>
<accession>A0A067Q6H5</accession>
<name>A0A067Q6H5_9AGAM</name>
<dbReference type="AlphaFoldDB" id="A0A067Q6H5"/>
<dbReference type="InParanoid" id="A0A067Q6H5"/>
<organism evidence="1 2">
    <name type="scientific">Jaapia argillacea MUCL 33604</name>
    <dbReference type="NCBI Taxonomy" id="933084"/>
    <lineage>
        <taxon>Eukaryota</taxon>
        <taxon>Fungi</taxon>
        <taxon>Dikarya</taxon>
        <taxon>Basidiomycota</taxon>
        <taxon>Agaricomycotina</taxon>
        <taxon>Agaricomycetes</taxon>
        <taxon>Agaricomycetidae</taxon>
        <taxon>Jaapiales</taxon>
        <taxon>Jaapiaceae</taxon>
        <taxon>Jaapia</taxon>
    </lineage>
</organism>
<gene>
    <name evidence="1" type="ORF">JAAARDRAFT_121250</name>
</gene>
<sequence>MCVDACLWRCTNCLRSPLLCASCCRITHRRLPYHRIEEWKGDCFEPRWLSSVGIEIHLGHQGDICPENLLFFLDGGFRQPFQPSSKF</sequence>